<evidence type="ECO:0000259" key="2">
    <source>
        <dbReference type="Pfam" id="PF01408"/>
    </source>
</evidence>
<name>A0ABT1T045_9SPHI</name>
<dbReference type="InterPro" id="IPR000683">
    <property type="entry name" value="Gfo/Idh/MocA-like_OxRdtase_N"/>
</dbReference>
<sequence>MKNSFTMKVVKFLMCLIIVSGTSIPILLAQVTPAAKPAVTTPVAPVNVTPVLLSTQKLAIAGLSHDHVHNILGDYRDGKVIIVGIAEADKQLRDRYQKQYNLPDSILFDDLKKMVTTKKPEVVLGYNPVARHIDIVEVCAPLGISVMVEKPLAATLAQASRMEFLALKYYIKLLTNYETTWYPSYQHVYDVAAKDSLGQIRKMVVHDGHQGPKEIGCSKDFTNWLTDPELNGAGALNDFGCYGANLMTWLMNGQKPIAVTAVARHFKRQTYPKVEDDASIFVEYPTATGIIEASWNWPFSIKDLEVFGDEGYIHALDKDNVVTRINNSPAVTRIATPLTAPNDNPVSYLQLVTRNRLKGITDRSSLKYNMIVMQILDAAKRSIAEGKRIVL</sequence>
<evidence type="ECO:0000256" key="1">
    <source>
        <dbReference type="SAM" id="SignalP"/>
    </source>
</evidence>
<evidence type="ECO:0000313" key="4">
    <source>
        <dbReference type="EMBL" id="MCQ6957353.1"/>
    </source>
</evidence>
<accession>A0ABT1T045</accession>
<keyword evidence="1" id="KW-0732">Signal</keyword>
<reference evidence="4 5" key="1">
    <citation type="submission" date="2022-07" db="EMBL/GenBank/DDBJ databases">
        <title>Mucilaginibacter sp. JC4.</title>
        <authorList>
            <person name="Le V."/>
            <person name="Ko S.-R."/>
            <person name="Ahn C.-Y."/>
            <person name="Oh H.-M."/>
        </authorList>
    </citation>
    <scope>NUCLEOTIDE SEQUENCE [LARGE SCALE GENOMIC DNA]</scope>
    <source>
        <strain evidence="4 5">JC4</strain>
    </source>
</reference>
<dbReference type="PANTHER" id="PTHR43377:SF1">
    <property type="entry name" value="BILIVERDIN REDUCTASE A"/>
    <property type="match status" value="1"/>
</dbReference>
<feature type="domain" description="GFO/IDH/MocA-like oxidoreductase" evidence="3">
    <location>
        <begin position="185"/>
        <end position="313"/>
    </location>
</feature>
<organism evidence="4 5">
    <name type="scientific">Mucilaginibacter aquariorum</name>
    <dbReference type="NCBI Taxonomy" id="2967225"/>
    <lineage>
        <taxon>Bacteria</taxon>
        <taxon>Pseudomonadati</taxon>
        <taxon>Bacteroidota</taxon>
        <taxon>Sphingobacteriia</taxon>
        <taxon>Sphingobacteriales</taxon>
        <taxon>Sphingobacteriaceae</taxon>
        <taxon>Mucilaginibacter</taxon>
    </lineage>
</organism>
<evidence type="ECO:0000313" key="5">
    <source>
        <dbReference type="Proteomes" id="UP001204376"/>
    </source>
</evidence>
<keyword evidence="5" id="KW-1185">Reference proteome</keyword>
<evidence type="ECO:0000259" key="3">
    <source>
        <dbReference type="Pfam" id="PF22725"/>
    </source>
</evidence>
<dbReference type="PANTHER" id="PTHR43377">
    <property type="entry name" value="BILIVERDIN REDUCTASE A"/>
    <property type="match status" value="1"/>
</dbReference>
<dbReference type="Proteomes" id="UP001204376">
    <property type="component" value="Unassembled WGS sequence"/>
</dbReference>
<dbReference type="Gene3D" id="3.40.50.720">
    <property type="entry name" value="NAD(P)-binding Rossmann-like Domain"/>
    <property type="match status" value="1"/>
</dbReference>
<protein>
    <submittedName>
        <fullName evidence="4">Gfo/Idh/MocA family oxidoreductase</fullName>
    </submittedName>
</protein>
<dbReference type="InterPro" id="IPR055170">
    <property type="entry name" value="GFO_IDH_MocA-like_dom"/>
</dbReference>
<dbReference type="Pfam" id="PF01408">
    <property type="entry name" value="GFO_IDH_MocA"/>
    <property type="match status" value="1"/>
</dbReference>
<comment type="caution">
    <text evidence="4">The sequence shown here is derived from an EMBL/GenBank/DDBJ whole genome shotgun (WGS) entry which is preliminary data.</text>
</comment>
<proteinExistence type="predicted"/>
<feature type="chain" id="PRO_5045763762" evidence="1">
    <location>
        <begin position="30"/>
        <end position="391"/>
    </location>
</feature>
<feature type="signal peptide" evidence="1">
    <location>
        <begin position="1"/>
        <end position="29"/>
    </location>
</feature>
<dbReference type="InterPro" id="IPR036291">
    <property type="entry name" value="NAD(P)-bd_dom_sf"/>
</dbReference>
<dbReference type="Pfam" id="PF22725">
    <property type="entry name" value="GFO_IDH_MocA_C3"/>
    <property type="match status" value="1"/>
</dbReference>
<dbReference type="SUPFAM" id="SSF51735">
    <property type="entry name" value="NAD(P)-binding Rossmann-fold domains"/>
    <property type="match status" value="1"/>
</dbReference>
<gene>
    <name evidence="4" type="ORF">NPE20_05275</name>
</gene>
<dbReference type="SUPFAM" id="SSF55347">
    <property type="entry name" value="Glyceraldehyde-3-phosphate dehydrogenase-like, C-terminal domain"/>
    <property type="match status" value="1"/>
</dbReference>
<dbReference type="RefSeq" id="WP_256537559.1">
    <property type="nucleotide sequence ID" value="NZ_JANHOH010000001.1"/>
</dbReference>
<feature type="domain" description="Gfo/Idh/MocA-like oxidoreductase N-terminal" evidence="2">
    <location>
        <begin position="81"/>
        <end position="166"/>
    </location>
</feature>
<dbReference type="Gene3D" id="3.30.360.10">
    <property type="entry name" value="Dihydrodipicolinate Reductase, domain 2"/>
    <property type="match status" value="1"/>
</dbReference>
<dbReference type="InterPro" id="IPR051450">
    <property type="entry name" value="Gfo/Idh/MocA_Oxidoreductases"/>
</dbReference>
<dbReference type="EMBL" id="JANHOH010000001">
    <property type="protein sequence ID" value="MCQ6957353.1"/>
    <property type="molecule type" value="Genomic_DNA"/>
</dbReference>